<protein>
    <submittedName>
        <fullName evidence="3">Uncharacterized protein</fullName>
    </submittedName>
</protein>
<dbReference type="WBParaSite" id="L893_g22416.t1">
    <property type="protein sequence ID" value="L893_g22416.t1"/>
    <property type="gene ID" value="L893_g22416"/>
</dbReference>
<dbReference type="Proteomes" id="UP000095287">
    <property type="component" value="Unplaced"/>
</dbReference>
<organism evidence="2 3">
    <name type="scientific">Steinernema glaseri</name>
    <dbReference type="NCBI Taxonomy" id="37863"/>
    <lineage>
        <taxon>Eukaryota</taxon>
        <taxon>Metazoa</taxon>
        <taxon>Ecdysozoa</taxon>
        <taxon>Nematoda</taxon>
        <taxon>Chromadorea</taxon>
        <taxon>Rhabditida</taxon>
        <taxon>Tylenchina</taxon>
        <taxon>Panagrolaimomorpha</taxon>
        <taxon>Strongyloidoidea</taxon>
        <taxon>Steinernematidae</taxon>
        <taxon>Steinernema</taxon>
    </lineage>
</organism>
<proteinExistence type="predicted"/>
<dbReference type="AlphaFoldDB" id="A0A1I7Z3A9"/>
<sequence length="323" mass="35707">MTFVPTLLERNKQVMNMENEAAIALAFYRLNLPHYAAQQEAKHGGKWHGPATGTSSGGGGGTGWWKVDRKVYLAFSSQSSMAISWTAALNERSVPYPPSPHSLHAAQNVFGPLEEVHNTLIARASCRINVPFLPKCHSDTKCHAANSFVWSRPVPTDEKLFDCPLSLLNRPLAMLRIGVEYLDYKHQTSEMFLRRFWNEWNLVHEESTKGTLPGSRKVTVQSPSFTSDYTATASDELRFHGKHLVFPCPAVALFSAAGLIRTTAGLQHAESRKPSSNAARKKSARPADPLARAPSWLCAALRRRCNIGEGQLSLMAIFPELGL</sequence>
<reference evidence="3" key="1">
    <citation type="submission" date="2016-11" db="UniProtKB">
        <authorList>
            <consortium name="WormBaseParasite"/>
        </authorList>
    </citation>
    <scope>IDENTIFICATION</scope>
</reference>
<accession>A0A1I7Z3A9</accession>
<keyword evidence="2" id="KW-1185">Reference proteome</keyword>
<name>A0A1I7Z3A9_9BILA</name>
<evidence type="ECO:0000256" key="1">
    <source>
        <dbReference type="SAM" id="MobiDB-lite"/>
    </source>
</evidence>
<evidence type="ECO:0000313" key="3">
    <source>
        <dbReference type="WBParaSite" id="L893_g22416.t1"/>
    </source>
</evidence>
<feature type="region of interest" description="Disordered" evidence="1">
    <location>
        <begin position="266"/>
        <end position="287"/>
    </location>
</feature>
<evidence type="ECO:0000313" key="2">
    <source>
        <dbReference type="Proteomes" id="UP000095287"/>
    </source>
</evidence>
<feature type="region of interest" description="Disordered" evidence="1">
    <location>
        <begin position="41"/>
        <end position="61"/>
    </location>
</feature>